<dbReference type="InterPro" id="IPR044752">
    <property type="entry name" value="PIN-like_EXO1"/>
</dbReference>
<dbReference type="GO" id="GO:0003677">
    <property type="term" value="F:DNA binding"/>
    <property type="evidence" value="ECO:0007669"/>
    <property type="project" value="InterPro"/>
</dbReference>
<dbReference type="EMBL" id="CP138899">
    <property type="protein sequence ID" value="WPK27504.1"/>
    <property type="molecule type" value="Genomic_DNA"/>
</dbReference>
<comment type="subcellular location">
    <subcellularLocation>
        <location evidence="2">Nucleus</location>
    </subcellularLocation>
</comment>
<dbReference type="Pfam" id="PF00752">
    <property type="entry name" value="XPG_N"/>
    <property type="match status" value="1"/>
</dbReference>
<dbReference type="GO" id="GO:0046872">
    <property type="term" value="F:metal ion binding"/>
    <property type="evidence" value="ECO:0007669"/>
    <property type="project" value="UniProtKB-KW"/>
</dbReference>
<dbReference type="Proteomes" id="UP001338582">
    <property type="component" value="Chromosome 6"/>
</dbReference>
<gene>
    <name evidence="12" type="ORF">PUMCH_004895</name>
</gene>
<dbReference type="SMART" id="SM00279">
    <property type="entry name" value="HhH2"/>
    <property type="match status" value="1"/>
</dbReference>
<evidence type="ECO:0000256" key="7">
    <source>
        <dbReference type="ARBA" id="ARBA00022842"/>
    </source>
</evidence>
<evidence type="ECO:0000259" key="11">
    <source>
        <dbReference type="SMART" id="SM00485"/>
    </source>
</evidence>
<dbReference type="SUPFAM" id="SSF47807">
    <property type="entry name" value="5' to 3' exonuclease, C-terminal subdomain"/>
    <property type="match status" value="1"/>
</dbReference>
<dbReference type="InterPro" id="IPR006084">
    <property type="entry name" value="XPG/Rad2"/>
</dbReference>
<sequence length="637" mass="70622">MGVTNLLPQLKEIQVQISLTDYKGKTLAVDAYGWLHRGLILCSQDLCQDRPTQGYITSVMKKIDMLRYFGVEPYLVFDGASLPTKEGTALERREKRRVAKDAANNFLKVGNRKAAWKEFMKAAGVTPEMAKAIMMELDRKRVKYVVAPYEADPQMVYLEKIGLVDGILSEDSDLLVFGCRKLITKLNDYGECVEIDRANLHKLKTEYHRFTPEQWRSLAILSGCDYTKGIAGVGMKTAYNIVLKHGTWEAICAALEAEKKPVSAEFLEEAFKANLAFQFSKVFDPVTGCAATLNEYPSNFAIDMQVVESCCGRSQSPEIQTGVCLGKLHPSTHQVLYSRELLLKRGPLPKAPPKIVEKVTASSASRTIESFFSVQKQATSTIQLLKSVKNQVDRTIKLSPNAKKLKRLTPITNNCVPVSSKFFGSQNAKIAPLKENLTQIEMPKPVESSYEKPFEAQSSFLTGDSDIPDESSSPIKDVAPGERVVNYLTDDDDDNDSCLSGTNSMANSIVDRPLFSSTLTKSSTELESEADEGYENEIEESPIKFTVSSWRSQFLMKESAELVQTSTAAKLKVERAVKTKKVIETETKPTKDSAAAALVSQEFLQPSQLSESDADLSFTKTPKKTLAFGLLRFAFTG</sequence>
<dbReference type="InterPro" id="IPR006086">
    <property type="entry name" value="XPG-I_dom"/>
</dbReference>
<dbReference type="InterPro" id="IPR029060">
    <property type="entry name" value="PIN-like_dom_sf"/>
</dbReference>
<dbReference type="SUPFAM" id="SSF88723">
    <property type="entry name" value="PIN domain-like"/>
    <property type="match status" value="1"/>
</dbReference>
<protein>
    <recommendedName>
        <fullName evidence="14">Exonuclease 1</fullName>
    </recommendedName>
</protein>
<reference evidence="12 13" key="1">
    <citation type="submission" date="2023-10" db="EMBL/GenBank/DDBJ databases">
        <title>Draft Genome Sequence of Candida saopaulonensis from a very Premature Infant with Sepsis.</title>
        <authorList>
            <person name="Ning Y."/>
            <person name="Dai R."/>
            <person name="Xiao M."/>
            <person name="Xu Y."/>
            <person name="Yan Q."/>
            <person name="Zhang L."/>
        </authorList>
    </citation>
    <scope>NUCLEOTIDE SEQUENCE [LARGE SCALE GENOMIC DNA]</scope>
    <source>
        <strain evidence="12 13">19XY460</strain>
    </source>
</reference>
<evidence type="ECO:0000313" key="12">
    <source>
        <dbReference type="EMBL" id="WPK27504.1"/>
    </source>
</evidence>
<dbReference type="RefSeq" id="XP_062879882.1">
    <property type="nucleotide sequence ID" value="XM_063023812.1"/>
</dbReference>
<evidence type="ECO:0000256" key="5">
    <source>
        <dbReference type="ARBA" id="ARBA00022763"/>
    </source>
</evidence>
<dbReference type="SMART" id="SM00484">
    <property type="entry name" value="XPGI"/>
    <property type="match status" value="1"/>
</dbReference>
<evidence type="ECO:0000256" key="3">
    <source>
        <dbReference type="ARBA" id="ARBA00022722"/>
    </source>
</evidence>
<feature type="domain" description="XPG-I" evidence="10">
    <location>
        <begin position="138"/>
        <end position="209"/>
    </location>
</feature>
<dbReference type="CDD" id="cd09901">
    <property type="entry name" value="H3TH_FEN1-like"/>
    <property type="match status" value="1"/>
</dbReference>
<dbReference type="InterPro" id="IPR036279">
    <property type="entry name" value="5-3_exonuclease_C_sf"/>
</dbReference>
<dbReference type="SMART" id="SM00485">
    <property type="entry name" value="XPGN"/>
    <property type="match status" value="1"/>
</dbReference>
<dbReference type="CDD" id="cd09857">
    <property type="entry name" value="PIN_EXO1"/>
    <property type="match status" value="1"/>
</dbReference>
<organism evidence="12 13">
    <name type="scientific">Australozyma saopauloensis</name>
    <dbReference type="NCBI Taxonomy" id="291208"/>
    <lineage>
        <taxon>Eukaryota</taxon>
        <taxon>Fungi</taxon>
        <taxon>Dikarya</taxon>
        <taxon>Ascomycota</taxon>
        <taxon>Saccharomycotina</taxon>
        <taxon>Pichiomycetes</taxon>
        <taxon>Metschnikowiaceae</taxon>
        <taxon>Australozyma</taxon>
    </lineage>
</organism>
<feature type="domain" description="XPG N-terminal" evidence="11">
    <location>
        <begin position="1"/>
        <end position="99"/>
    </location>
</feature>
<accession>A0AAX4HG97</accession>
<evidence type="ECO:0008006" key="14">
    <source>
        <dbReference type="Google" id="ProtNLM"/>
    </source>
</evidence>
<dbReference type="GO" id="GO:0005634">
    <property type="term" value="C:nucleus"/>
    <property type="evidence" value="ECO:0007669"/>
    <property type="project" value="UniProtKB-SubCell"/>
</dbReference>
<proteinExistence type="predicted"/>
<dbReference type="GO" id="GO:0017108">
    <property type="term" value="F:5'-flap endonuclease activity"/>
    <property type="evidence" value="ECO:0007669"/>
    <property type="project" value="TreeGrafter"/>
</dbReference>
<evidence type="ECO:0000256" key="4">
    <source>
        <dbReference type="ARBA" id="ARBA00022723"/>
    </source>
</evidence>
<dbReference type="PRINTS" id="PR00853">
    <property type="entry name" value="XPGRADSUPER"/>
</dbReference>
<dbReference type="Gene3D" id="3.40.50.1010">
    <property type="entry name" value="5'-nuclease"/>
    <property type="match status" value="1"/>
</dbReference>
<name>A0AAX4HG97_9ASCO</name>
<dbReference type="AlphaFoldDB" id="A0AAX4HG97"/>
<dbReference type="PANTHER" id="PTHR11081:SF65">
    <property type="entry name" value="DNA DAMAGE-INDUCIBLE PROTEIN DIN7-RELATED"/>
    <property type="match status" value="1"/>
</dbReference>
<evidence type="ECO:0000256" key="6">
    <source>
        <dbReference type="ARBA" id="ARBA00022801"/>
    </source>
</evidence>
<evidence type="ECO:0000256" key="2">
    <source>
        <dbReference type="ARBA" id="ARBA00004123"/>
    </source>
</evidence>
<keyword evidence="8" id="KW-0234">DNA repair</keyword>
<dbReference type="Gene3D" id="1.10.150.20">
    <property type="entry name" value="5' to 3' exonuclease, C-terminal subdomain"/>
    <property type="match status" value="1"/>
</dbReference>
<keyword evidence="7" id="KW-0460">Magnesium</keyword>
<evidence type="ECO:0000256" key="1">
    <source>
        <dbReference type="ARBA" id="ARBA00001946"/>
    </source>
</evidence>
<keyword evidence="6" id="KW-0378">Hydrolase</keyword>
<dbReference type="GeneID" id="88175955"/>
<keyword evidence="9" id="KW-0539">Nucleus</keyword>
<keyword evidence="4" id="KW-0479">Metal-binding</keyword>
<evidence type="ECO:0000256" key="8">
    <source>
        <dbReference type="ARBA" id="ARBA00023204"/>
    </source>
</evidence>
<dbReference type="GO" id="GO:0006281">
    <property type="term" value="P:DNA repair"/>
    <property type="evidence" value="ECO:0007669"/>
    <property type="project" value="UniProtKB-KW"/>
</dbReference>
<evidence type="ECO:0000256" key="9">
    <source>
        <dbReference type="ARBA" id="ARBA00023242"/>
    </source>
</evidence>
<dbReference type="FunFam" id="3.40.50.1010:FF:000002">
    <property type="entry name" value="Exonuclease 1, putative"/>
    <property type="match status" value="1"/>
</dbReference>
<dbReference type="PANTHER" id="PTHR11081">
    <property type="entry name" value="FLAP ENDONUCLEASE FAMILY MEMBER"/>
    <property type="match status" value="1"/>
</dbReference>
<dbReference type="InterPro" id="IPR008918">
    <property type="entry name" value="HhH2"/>
</dbReference>
<keyword evidence="13" id="KW-1185">Reference proteome</keyword>
<dbReference type="Pfam" id="PF00867">
    <property type="entry name" value="XPG_I"/>
    <property type="match status" value="1"/>
</dbReference>
<keyword evidence="3" id="KW-0540">Nuclease</keyword>
<evidence type="ECO:0000259" key="10">
    <source>
        <dbReference type="SMART" id="SM00484"/>
    </source>
</evidence>
<evidence type="ECO:0000313" key="13">
    <source>
        <dbReference type="Proteomes" id="UP001338582"/>
    </source>
</evidence>
<dbReference type="InterPro" id="IPR006085">
    <property type="entry name" value="XPG_DNA_repair_N"/>
</dbReference>
<dbReference type="KEGG" id="asau:88175955"/>
<comment type="cofactor">
    <cofactor evidence="1">
        <name>Mg(2+)</name>
        <dbReference type="ChEBI" id="CHEBI:18420"/>
    </cofactor>
</comment>
<keyword evidence="5" id="KW-0227">DNA damage</keyword>